<protein>
    <submittedName>
        <fullName evidence="2">Ankyrin-like protein</fullName>
    </submittedName>
</protein>
<dbReference type="PROSITE" id="PS50088">
    <property type="entry name" value="ANK_REPEAT"/>
    <property type="match status" value="1"/>
</dbReference>
<dbReference type="Pfam" id="PF00023">
    <property type="entry name" value="Ank"/>
    <property type="match status" value="1"/>
</dbReference>
<dbReference type="RefSeq" id="YP_004821529.1">
    <property type="nucleotide sequence ID" value="NC_015960.1"/>
</dbReference>
<evidence type="ECO:0000313" key="2">
    <source>
        <dbReference type="EMBL" id="AEN03765.1"/>
    </source>
</evidence>
<dbReference type="OrthoDB" id="2010at10239"/>
<feature type="repeat" description="ANK" evidence="1">
    <location>
        <begin position="345"/>
        <end position="383"/>
    </location>
</feature>
<dbReference type="Proteomes" id="UP000164653">
    <property type="component" value="Segment"/>
</dbReference>
<dbReference type="InterPro" id="IPR002110">
    <property type="entry name" value="Ankyrin_rpt"/>
</dbReference>
<dbReference type="EMBL" id="HQ849551">
    <property type="protein sequence ID" value="AEN03765.1"/>
    <property type="molecule type" value="Genomic_DNA"/>
</dbReference>
<dbReference type="GeneID" id="11107311"/>
<dbReference type="KEGG" id="vg:11107311"/>
<dbReference type="Gene3D" id="1.25.40.20">
    <property type="entry name" value="Ankyrin repeat-containing domain"/>
    <property type="match status" value="1"/>
</dbReference>
<sequence>MGDIVKSIIPDLREMCILYMRKYMFIISDNVNKIAVNNSYKLVMSKKIDNVSNFILYNYRNNRREDDYEEDESSLNTKDCEIYTLDMLINYFDNIEIDSSIEIVNILRSDNINKVIPYVGNIFNAYFIQHHIINLSIVKSLIHYGLDITKSNCDIPPPFVSYLMSANINNNDDFVIYIIENNIINLMDTVDNTKYNNMLSMLVSSNTFSESIYNCLINSCYKPYLLTKGHPIPISIFDSYMRHTKNINLRILDLMLSYINDNITDIEDNNIIKTRLIYYHMISSFPNYKVIDKILTDNFMIKYDETIKDNDTILHRYMLSGKYLEINIIDKLLTHGEDINAKNIIGNTPLHCYVSRYSISYDVLEEIVCFLLCNGADITIVNNLGYMPFTCYIYDICYDYNDLRILDLLVLSNKVALDTARKRILNDYILTNDKNINIDIIIYMISKYNCILNSYVLFYNINININNINYYEIDDITNILIDTHNDIFVSEYGKTTAHLISKWCIDESVIELMINLGLDINKLTFDGLSVFDIVNNTTKCSDVIHMLLKYVSNKELINKSLDYVLQHKKYTKVELYRLYKYYILYMDDKCRKDHISMLISKLEDNTNSEQVNDINYMIYLYNMYLQQIDIMKSLYLCNGNMSIYDVITQPYKRLLINNVNDTNLILYKHLPIYGKDIYNIAIDTRRYSQCVNDIIYLLVVYNDFFNIPKSIMLEILELPYKYVSKFREIFISIVLYVKNIKNTL</sequence>
<proteinExistence type="predicted"/>
<evidence type="ECO:0000313" key="3">
    <source>
        <dbReference type="Proteomes" id="UP000164653"/>
    </source>
</evidence>
<dbReference type="SUPFAM" id="SSF48403">
    <property type="entry name" value="Ankyrin repeat"/>
    <property type="match status" value="2"/>
</dbReference>
<reference evidence="2 3" key="1">
    <citation type="journal article" date="2011" name="J. Virol.">
        <title>The genome of yoka poxvirus.</title>
        <authorList>
            <person name="Zhao G."/>
            <person name="Droit L."/>
            <person name="Tesh R.B."/>
            <person name="Popov V.L."/>
            <person name="Little N.S."/>
            <person name="Upton C."/>
            <person name="Virgin H.W."/>
            <person name="Wang D."/>
        </authorList>
    </citation>
    <scope>NUCLEOTIDE SEQUENCE [LARGE SCALE GENOMIC DNA]</scope>
    <source>
        <strain evidence="2">DakArB 4268</strain>
    </source>
</reference>
<dbReference type="SMART" id="SM00248">
    <property type="entry name" value="ANK"/>
    <property type="match status" value="5"/>
</dbReference>
<keyword evidence="1" id="KW-0040">ANK repeat</keyword>
<keyword evidence="3" id="KW-1185">Reference proteome</keyword>
<gene>
    <name evidence="2" type="ORF">YKV176</name>
</gene>
<organism evidence="2 3">
    <name type="scientific">Yokapox virus</name>
    <dbReference type="NCBI Taxonomy" id="1076255"/>
    <lineage>
        <taxon>Viruses</taxon>
        <taxon>Varidnaviria</taxon>
        <taxon>Bamfordvirae</taxon>
        <taxon>Nucleocytoviricota</taxon>
        <taxon>Pokkesviricetes</taxon>
        <taxon>Chitovirales</taxon>
        <taxon>Poxviridae</taxon>
        <taxon>Chordopoxvirinae</taxon>
        <taxon>Centapoxvirus</taxon>
        <taxon>Centapoxvirus yokapox</taxon>
    </lineage>
</organism>
<evidence type="ECO:0000256" key="1">
    <source>
        <dbReference type="PROSITE-ProRule" id="PRU00023"/>
    </source>
</evidence>
<dbReference type="InterPro" id="IPR036770">
    <property type="entry name" value="Ankyrin_rpt-contain_sf"/>
</dbReference>
<accession>G3EI68</accession>
<name>G3EI68_9POXV</name>